<dbReference type="Proteomes" id="UP000094067">
    <property type="component" value="Unassembled WGS sequence"/>
</dbReference>
<dbReference type="CDD" id="cd04301">
    <property type="entry name" value="NAT_SF"/>
    <property type="match status" value="1"/>
</dbReference>
<gene>
    <name evidence="2" type="ORF">BEI61_05238</name>
</gene>
<comment type="caution">
    <text evidence="2">The sequence shown here is derived from an EMBL/GenBank/DDBJ whole genome shotgun (WGS) entry which is preliminary data.</text>
</comment>
<name>A0A1E3A7Q4_9FIRM</name>
<dbReference type="GO" id="GO:0016747">
    <property type="term" value="F:acyltransferase activity, transferring groups other than amino-acyl groups"/>
    <property type="evidence" value="ECO:0007669"/>
    <property type="project" value="InterPro"/>
</dbReference>
<organism evidence="2 3">
    <name type="scientific">Eisenbergiella tayi</name>
    <dbReference type="NCBI Taxonomy" id="1432052"/>
    <lineage>
        <taxon>Bacteria</taxon>
        <taxon>Bacillati</taxon>
        <taxon>Bacillota</taxon>
        <taxon>Clostridia</taxon>
        <taxon>Lachnospirales</taxon>
        <taxon>Lachnospiraceae</taxon>
        <taxon>Eisenbergiella</taxon>
    </lineage>
</organism>
<dbReference type="PROSITE" id="PS51186">
    <property type="entry name" value="GNAT"/>
    <property type="match status" value="1"/>
</dbReference>
<proteinExistence type="predicted"/>
<dbReference type="SUPFAM" id="SSF55729">
    <property type="entry name" value="Acyl-CoA N-acyltransferases (Nat)"/>
    <property type="match status" value="1"/>
</dbReference>
<evidence type="ECO:0000259" key="1">
    <source>
        <dbReference type="PROSITE" id="PS51186"/>
    </source>
</evidence>
<dbReference type="AlphaFoldDB" id="A0A1E3A7Q4"/>
<dbReference type="PATRIC" id="fig|1432052.4.peg.5824"/>
<dbReference type="EMBL" id="MCGH01000003">
    <property type="protein sequence ID" value="ODM04431.1"/>
    <property type="molecule type" value="Genomic_DNA"/>
</dbReference>
<keyword evidence="2" id="KW-0808">Transferase</keyword>
<accession>A0A1E3A7Q4</accession>
<dbReference type="InterPro" id="IPR000182">
    <property type="entry name" value="GNAT_dom"/>
</dbReference>
<evidence type="ECO:0000313" key="3">
    <source>
        <dbReference type="Proteomes" id="UP000094067"/>
    </source>
</evidence>
<protein>
    <submittedName>
        <fullName evidence="2">Acetyltransferase (GNAT) family protein</fullName>
    </submittedName>
</protein>
<reference evidence="2 3" key="1">
    <citation type="submission" date="2016-07" db="EMBL/GenBank/DDBJ databases">
        <title>Characterization of isolates of Eisenbergiella tayi derived from blood cultures, using whole genome sequencing.</title>
        <authorList>
            <person name="Burdz T."/>
            <person name="Wiebe D."/>
            <person name="Huynh C."/>
            <person name="Bernard K."/>
        </authorList>
    </citation>
    <scope>NUCLEOTIDE SEQUENCE [LARGE SCALE GENOMIC DNA]</scope>
    <source>
        <strain evidence="2 3">NML 110608</strain>
    </source>
</reference>
<dbReference type="RefSeq" id="WP_069154574.1">
    <property type="nucleotide sequence ID" value="NZ_MCGH01000003.1"/>
</dbReference>
<dbReference type="Pfam" id="PF00583">
    <property type="entry name" value="Acetyltransf_1"/>
    <property type="match status" value="1"/>
</dbReference>
<evidence type="ECO:0000313" key="2">
    <source>
        <dbReference type="EMBL" id="ODM04431.1"/>
    </source>
</evidence>
<sequence>MEIEIKKLTPELAEDYVHFFDVTPHNFNERICYCVTWRSDNSYAGDGDHWFPTQEERRERALQFVKSGSLQGYLAYCGDEIVGWCNANADCRFCLNYLRLYWPIEEYSADIKVKSIFCFVVAPKVQRMGVATKLLERVCQDAAADGFDFAEAYVNKEFTETDHEFRGPLTMYEKCGFSRYGEREGRVVMRKALK</sequence>
<dbReference type="InterPro" id="IPR016181">
    <property type="entry name" value="Acyl_CoA_acyltransferase"/>
</dbReference>
<feature type="domain" description="N-acetyltransferase" evidence="1">
    <location>
        <begin position="3"/>
        <end position="194"/>
    </location>
</feature>
<dbReference type="Gene3D" id="3.40.630.30">
    <property type="match status" value="1"/>
</dbReference>